<reference evidence="2" key="2">
    <citation type="submission" date="2017-06" db="EMBL/GenBank/DDBJ databases">
        <title>WGS assembly of Brachypodium distachyon.</title>
        <authorList>
            <consortium name="The International Brachypodium Initiative"/>
            <person name="Lucas S."/>
            <person name="Harmon-Smith M."/>
            <person name="Lail K."/>
            <person name="Tice H."/>
            <person name="Grimwood J."/>
            <person name="Bruce D."/>
            <person name="Barry K."/>
            <person name="Shu S."/>
            <person name="Lindquist E."/>
            <person name="Wang M."/>
            <person name="Pitluck S."/>
            <person name="Vogel J.P."/>
            <person name="Garvin D.F."/>
            <person name="Mockler T.C."/>
            <person name="Schmutz J."/>
            <person name="Rokhsar D."/>
            <person name="Bevan M.W."/>
        </authorList>
    </citation>
    <scope>NUCLEOTIDE SEQUENCE</scope>
    <source>
        <strain evidence="2">Bd21</strain>
    </source>
</reference>
<name>A0A2K2DM48_BRADI</name>
<dbReference type="EnsemblPlants" id="PNT75343">
    <property type="protein sequence ID" value="PNT75343"/>
    <property type="gene ID" value="BRADI_1g30523v3"/>
</dbReference>
<feature type="compositionally biased region" description="Basic and acidic residues" evidence="1">
    <location>
        <begin position="18"/>
        <end position="33"/>
    </location>
</feature>
<reference evidence="3" key="3">
    <citation type="submission" date="2018-08" db="UniProtKB">
        <authorList>
            <consortium name="EnsemblPlants"/>
        </authorList>
    </citation>
    <scope>IDENTIFICATION</scope>
    <source>
        <strain evidence="3">cv. Bd21</strain>
    </source>
</reference>
<evidence type="ECO:0000313" key="4">
    <source>
        <dbReference type="Proteomes" id="UP000008810"/>
    </source>
</evidence>
<accession>A0A2K2DM48</accession>
<gene>
    <name evidence="2" type="ORF">BRADI_1g30523v3</name>
</gene>
<dbReference type="AlphaFoldDB" id="A0A2K2DM48"/>
<sequence length="112" mass="13037">MSRESSRQQQQQQEPPLDDTKRRDEADGERRAATVDLQINDNLRERLEKREQSKKLNSCQKLVLAIWSFINLKPEAFWALLLLNALSPNAFSYKAGNRSQYFPPTTSLQESR</sequence>
<dbReference type="Proteomes" id="UP000008810">
    <property type="component" value="Chromosome 1"/>
</dbReference>
<dbReference type="InParanoid" id="A0A2K2DM48"/>
<feature type="region of interest" description="Disordered" evidence="1">
    <location>
        <begin position="1"/>
        <end position="37"/>
    </location>
</feature>
<dbReference type="EMBL" id="CM000880">
    <property type="protein sequence ID" value="PNT75343.1"/>
    <property type="molecule type" value="Genomic_DNA"/>
</dbReference>
<evidence type="ECO:0000256" key="1">
    <source>
        <dbReference type="SAM" id="MobiDB-lite"/>
    </source>
</evidence>
<proteinExistence type="predicted"/>
<dbReference type="Gramene" id="PNT75343">
    <property type="protein sequence ID" value="PNT75343"/>
    <property type="gene ID" value="BRADI_1g30523v3"/>
</dbReference>
<evidence type="ECO:0000313" key="2">
    <source>
        <dbReference type="EMBL" id="PNT75343.1"/>
    </source>
</evidence>
<protein>
    <submittedName>
        <fullName evidence="2 3">Uncharacterized protein</fullName>
    </submittedName>
</protein>
<reference evidence="2 3" key="1">
    <citation type="journal article" date="2010" name="Nature">
        <title>Genome sequencing and analysis of the model grass Brachypodium distachyon.</title>
        <authorList>
            <consortium name="International Brachypodium Initiative"/>
        </authorList>
    </citation>
    <scope>NUCLEOTIDE SEQUENCE [LARGE SCALE GENOMIC DNA]</scope>
    <source>
        <strain evidence="2 3">Bd21</strain>
    </source>
</reference>
<keyword evidence="4" id="KW-1185">Reference proteome</keyword>
<organism evidence="2">
    <name type="scientific">Brachypodium distachyon</name>
    <name type="common">Purple false brome</name>
    <name type="synonym">Trachynia distachya</name>
    <dbReference type="NCBI Taxonomy" id="15368"/>
    <lineage>
        <taxon>Eukaryota</taxon>
        <taxon>Viridiplantae</taxon>
        <taxon>Streptophyta</taxon>
        <taxon>Embryophyta</taxon>
        <taxon>Tracheophyta</taxon>
        <taxon>Spermatophyta</taxon>
        <taxon>Magnoliopsida</taxon>
        <taxon>Liliopsida</taxon>
        <taxon>Poales</taxon>
        <taxon>Poaceae</taxon>
        <taxon>BOP clade</taxon>
        <taxon>Pooideae</taxon>
        <taxon>Stipodae</taxon>
        <taxon>Brachypodieae</taxon>
        <taxon>Brachypodium</taxon>
    </lineage>
</organism>
<evidence type="ECO:0000313" key="3">
    <source>
        <dbReference type="EnsemblPlants" id="PNT75343"/>
    </source>
</evidence>